<dbReference type="PANTHER" id="PTHR34406:SF1">
    <property type="entry name" value="PROTEIN YCEI"/>
    <property type="match status" value="1"/>
</dbReference>
<gene>
    <name evidence="2" type="ORF">G3569_14220</name>
</gene>
<dbReference type="RefSeq" id="WP_165270318.1">
    <property type="nucleotide sequence ID" value="NZ_JAALLS010000020.1"/>
</dbReference>
<keyword evidence="3" id="KW-1185">Reference proteome</keyword>
<dbReference type="SUPFAM" id="SSF101874">
    <property type="entry name" value="YceI-like"/>
    <property type="match status" value="1"/>
</dbReference>
<name>A0A6M1TM45_9BACT</name>
<sequence length="181" mass="20033">MSTATKKLWKIDPTHSEIQFKVKHLVISTVTGSFGSFEGSLEVDGEQLEGADIQFKADINSIDTNNEDRDEHLKSDDFFNAEEYPKLAFSSTAFEKKGSDTYRLIGDLTIRGNTKTVELEAVHGGTVQDPYGQTKAGFEITGTINRKEFGLEWDAVTEAGNIVVGEEIKLQLNVQIVEQEG</sequence>
<dbReference type="SMART" id="SM00867">
    <property type="entry name" value="YceI"/>
    <property type="match status" value="1"/>
</dbReference>
<accession>A0A6M1TM45</accession>
<organism evidence="2 3">
    <name type="scientific">Fodinibius halophilus</name>
    <dbReference type="NCBI Taxonomy" id="1736908"/>
    <lineage>
        <taxon>Bacteria</taxon>
        <taxon>Pseudomonadati</taxon>
        <taxon>Balneolota</taxon>
        <taxon>Balneolia</taxon>
        <taxon>Balneolales</taxon>
        <taxon>Balneolaceae</taxon>
        <taxon>Fodinibius</taxon>
    </lineage>
</organism>
<dbReference type="PANTHER" id="PTHR34406">
    <property type="entry name" value="PROTEIN YCEI"/>
    <property type="match status" value="1"/>
</dbReference>
<dbReference type="InterPro" id="IPR007372">
    <property type="entry name" value="Lipid/polyisoprenoid-bd_YceI"/>
</dbReference>
<dbReference type="Pfam" id="PF04264">
    <property type="entry name" value="YceI"/>
    <property type="match status" value="1"/>
</dbReference>
<evidence type="ECO:0000313" key="3">
    <source>
        <dbReference type="Proteomes" id="UP000479132"/>
    </source>
</evidence>
<dbReference type="InterPro" id="IPR036761">
    <property type="entry name" value="TTHA0802/YceI-like_sf"/>
</dbReference>
<evidence type="ECO:0000313" key="2">
    <source>
        <dbReference type="EMBL" id="NGP89510.1"/>
    </source>
</evidence>
<dbReference type="Proteomes" id="UP000479132">
    <property type="component" value="Unassembled WGS sequence"/>
</dbReference>
<proteinExistence type="predicted"/>
<evidence type="ECO:0000259" key="1">
    <source>
        <dbReference type="SMART" id="SM00867"/>
    </source>
</evidence>
<dbReference type="EMBL" id="JAALLS010000020">
    <property type="protein sequence ID" value="NGP89510.1"/>
    <property type="molecule type" value="Genomic_DNA"/>
</dbReference>
<protein>
    <submittedName>
        <fullName evidence="2">YceI family protein</fullName>
    </submittedName>
</protein>
<dbReference type="AlphaFoldDB" id="A0A6M1TM45"/>
<comment type="caution">
    <text evidence="2">The sequence shown here is derived from an EMBL/GenBank/DDBJ whole genome shotgun (WGS) entry which is preliminary data.</text>
</comment>
<reference evidence="2 3" key="1">
    <citation type="submission" date="2020-02" db="EMBL/GenBank/DDBJ databases">
        <title>Aliifodinibius halophilus 2W32, complete genome.</title>
        <authorList>
            <person name="Li Y."/>
            <person name="Wu S."/>
        </authorList>
    </citation>
    <scope>NUCLEOTIDE SEQUENCE [LARGE SCALE GENOMIC DNA]</scope>
    <source>
        <strain evidence="2 3">2W32</strain>
    </source>
</reference>
<dbReference type="Gene3D" id="2.40.128.110">
    <property type="entry name" value="Lipid/polyisoprenoid-binding, YceI-like"/>
    <property type="match status" value="1"/>
</dbReference>
<feature type="domain" description="Lipid/polyisoprenoid-binding YceI-like" evidence="1">
    <location>
        <begin position="8"/>
        <end position="177"/>
    </location>
</feature>